<dbReference type="EMBL" id="CP060789">
    <property type="protein sequence ID" value="QNP56663.1"/>
    <property type="molecule type" value="Genomic_DNA"/>
</dbReference>
<reference evidence="1 2" key="1">
    <citation type="submission" date="2020-08" db="EMBL/GenBank/DDBJ databases">
        <title>Genome sequence of Tessaracoccus defluvii JCM 17540T.</title>
        <authorList>
            <person name="Hyun D.-W."/>
            <person name="Bae J.-W."/>
        </authorList>
    </citation>
    <scope>NUCLEOTIDE SEQUENCE [LARGE SCALE GENOMIC DNA]</scope>
    <source>
        <strain evidence="1 2">JCM 17540</strain>
    </source>
</reference>
<dbReference type="KEGG" id="tdf:H9L22_04530"/>
<evidence type="ECO:0000313" key="1">
    <source>
        <dbReference type="EMBL" id="QNP56663.1"/>
    </source>
</evidence>
<sequence>MIPLLLAAFLLVGCVGRPDPAPAESRTSQPPWDAPRDAISYIEAAGVAQLSLGDDADPWILDIDVIVAGQPVEVPAYIGIDRLRAVQAPVHTHEPGGEVWLEGEGNDTSTLGEFFTLWGVRFDADCLGAVCGGVTVTADGHPVDDPVGLRLRGVERVEVSAG</sequence>
<protein>
    <submittedName>
        <fullName evidence="1">Uncharacterized protein</fullName>
    </submittedName>
</protein>
<evidence type="ECO:0000313" key="2">
    <source>
        <dbReference type="Proteomes" id="UP000516117"/>
    </source>
</evidence>
<accession>A0A7H0H7Z7</accession>
<dbReference type="Proteomes" id="UP000516117">
    <property type="component" value="Chromosome"/>
</dbReference>
<dbReference type="RefSeq" id="WP_187721763.1">
    <property type="nucleotide sequence ID" value="NZ_BAABBL010000002.1"/>
</dbReference>
<keyword evidence="2" id="KW-1185">Reference proteome</keyword>
<name>A0A7H0H7Z7_9ACTN</name>
<organism evidence="1 2">
    <name type="scientific">Tessaracoccus defluvii</name>
    <dbReference type="NCBI Taxonomy" id="1285901"/>
    <lineage>
        <taxon>Bacteria</taxon>
        <taxon>Bacillati</taxon>
        <taxon>Actinomycetota</taxon>
        <taxon>Actinomycetes</taxon>
        <taxon>Propionibacteriales</taxon>
        <taxon>Propionibacteriaceae</taxon>
        <taxon>Tessaracoccus</taxon>
    </lineage>
</organism>
<gene>
    <name evidence="1" type="ORF">H9L22_04530</name>
</gene>
<dbReference type="AlphaFoldDB" id="A0A7H0H7Z7"/>
<proteinExistence type="predicted"/>